<keyword evidence="3 7" id="KW-0597">Phosphoprotein</keyword>
<dbReference type="SUPFAM" id="SSF55874">
    <property type="entry name" value="ATPase domain of HSP90 chaperone/DNA topoisomerase II/histidine kinase"/>
    <property type="match status" value="1"/>
</dbReference>
<keyword evidence="9" id="KW-0812">Transmembrane</keyword>
<reference evidence="12 13" key="1">
    <citation type="submission" date="2018-05" db="EMBL/GenBank/DDBJ databases">
        <title>Genome sequencing of Flavobacterium sp. HYN0049.</title>
        <authorList>
            <person name="Yi H."/>
            <person name="Baek C."/>
        </authorList>
    </citation>
    <scope>NUCLEOTIDE SEQUENCE [LARGE SCALE GENOMIC DNA]</scope>
    <source>
        <strain evidence="12 13">HYN0049</strain>
    </source>
</reference>
<dbReference type="InterPro" id="IPR001789">
    <property type="entry name" value="Sig_transdc_resp-reg_receiver"/>
</dbReference>
<dbReference type="Pfam" id="PF05228">
    <property type="entry name" value="CHASE4"/>
    <property type="match status" value="1"/>
</dbReference>
<dbReference type="SMART" id="SM00448">
    <property type="entry name" value="REC"/>
    <property type="match status" value="1"/>
</dbReference>
<dbReference type="Gene3D" id="3.30.565.10">
    <property type="entry name" value="Histidine kinase-like ATPase, C-terminal domain"/>
    <property type="match status" value="1"/>
</dbReference>
<dbReference type="Gene3D" id="1.10.287.130">
    <property type="match status" value="1"/>
</dbReference>
<organism evidence="12 13">
    <name type="scientific">Flavobacterium pallidum</name>
    <dbReference type="NCBI Taxonomy" id="2172098"/>
    <lineage>
        <taxon>Bacteria</taxon>
        <taxon>Pseudomonadati</taxon>
        <taxon>Bacteroidota</taxon>
        <taxon>Flavobacteriia</taxon>
        <taxon>Flavobacteriales</taxon>
        <taxon>Flavobacteriaceae</taxon>
        <taxon>Flavobacterium</taxon>
    </lineage>
</organism>
<dbReference type="Gene3D" id="3.40.50.2300">
    <property type="match status" value="1"/>
</dbReference>
<evidence type="ECO:0000256" key="2">
    <source>
        <dbReference type="ARBA" id="ARBA00012438"/>
    </source>
</evidence>
<feature type="transmembrane region" description="Helical" evidence="9">
    <location>
        <begin position="14"/>
        <end position="35"/>
    </location>
</feature>
<dbReference type="SMART" id="SM00387">
    <property type="entry name" value="HATPase_c"/>
    <property type="match status" value="1"/>
</dbReference>
<evidence type="ECO:0000256" key="9">
    <source>
        <dbReference type="SAM" id="Phobius"/>
    </source>
</evidence>
<feature type="domain" description="Histidine kinase" evidence="10">
    <location>
        <begin position="337"/>
        <end position="558"/>
    </location>
</feature>
<feature type="coiled-coil region" evidence="8">
    <location>
        <begin position="303"/>
        <end position="330"/>
    </location>
</feature>
<evidence type="ECO:0000313" key="12">
    <source>
        <dbReference type="EMBL" id="AWI25937.1"/>
    </source>
</evidence>
<dbReference type="EC" id="2.7.13.3" evidence="2"/>
<dbReference type="SUPFAM" id="SSF47384">
    <property type="entry name" value="Homodimeric domain of signal transducing histidine kinase"/>
    <property type="match status" value="1"/>
</dbReference>
<keyword evidence="6" id="KW-0902">Two-component regulatory system</keyword>
<dbReference type="CDD" id="cd16922">
    <property type="entry name" value="HATPase_EvgS-ArcB-TorS-like"/>
    <property type="match status" value="1"/>
</dbReference>
<keyword evidence="4" id="KW-0808">Transferase</keyword>
<dbReference type="PANTHER" id="PTHR45339">
    <property type="entry name" value="HYBRID SIGNAL TRANSDUCTION HISTIDINE KINASE J"/>
    <property type="match status" value="1"/>
</dbReference>
<dbReference type="PRINTS" id="PR00344">
    <property type="entry name" value="BCTRLSENSOR"/>
</dbReference>
<evidence type="ECO:0000256" key="3">
    <source>
        <dbReference type="ARBA" id="ARBA00022553"/>
    </source>
</evidence>
<dbReference type="InterPro" id="IPR007892">
    <property type="entry name" value="CHASE4"/>
</dbReference>
<dbReference type="InterPro" id="IPR003661">
    <property type="entry name" value="HisK_dim/P_dom"/>
</dbReference>
<dbReference type="InterPro" id="IPR004358">
    <property type="entry name" value="Sig_transdc_His_kin-like_C"/>
</dbReference>
<dbReference type="InterPro" id="IPR036097">
    <property type="entry name" value="HisK_dim/P_sf"/>
</dbReference>
<name>A0A2S1SHW1_9FLAO</name>
<dbReference type="OrthoDB" id="9811889at2"/>
<dbReference type="PANTHER" id="PTHR45339:SF1">
    <property type="entry name" value="HYBRID SIGNAL TRANSDUCTION HISTIDINE KINASE J"/>
    <property type="match status" value="1"/>
</dbReference>
<dbReference type="InterPro" id="IPR011006">
    <property type="entry name" value="CheY-like_superfamily"/>
</dbReference>
<evidence type="ECO:0000256" key="7">
    <source>
        <dbReference type="PROSITE-ProRule" id="PRU00169"/>
    </source>
</evidence>
<dbReference type="CDD" id="cd00082">
    <property type="entry name" value="HisKA"/>
    <property type="match status" value="1"/>
</dbReference>
<dbReference type="InterPro" id="IPR005467">
    <property type="entry name" value="His_kinase_dom"/>
</dbReference>
<evidence type="ECO:0000256" key="4">
    <source>
        <dbReference type="ARBA" id="ARBA00022679"/>
    </source>
</evidence>
<dbReference type="FunFam" id="3.30.565.10:FF:000006">
    <property type="entry name" value="Sensor histidine kinase WalK"/>
    <property type="match status" value="1"/>
</dbReference>
<dbReference type="Proteomes" id="UP000244937">
    <property type="component" value="Chromosome"/>
</dbReference>
<dbReference type="Pfam" id="PF02518">
    <property type="entry name" value="HATPase_c"/>
    <property type="match status" value="1"/>
</dbReference>
<dbReference type="InterPro" id="IPR036890">
    <property type="entry name" value="HATPase_C_sf"/>
</dbReference>
<dbReference type="PROSITE" id="PS50109">
    <property type="entry name" value="HIS_KIN"/>
    <property type="match status" value="1"/>
</dbReference>
<evidence type="ECO:0000256" key="5">
    <source>
        <dbReference type="ARBA" id="ARBA00022777"/>
    </source>
</evidence>
<evidence type="ECO:0000259" key="11">
    <source>
        <dbReference type="PROSITE" id="PS50110"/>
    </source>
</evidence>
<dbReference type="AlphaFoldDB" id="A0A2S1SHW1"/>
<feature type="modified residue" description="4-aspartylphosphate" evidence="7">
    <location>
        <position position="631"/>
    </location>
</feature>
<accession>A0A2S1SHW1</accession>
<dbReference type="PROSITE" id="PS50110">
    <property type="entry name" value="RESPONSE_REGULATORY"/>
    <property type="match status" value="1"/>
</dbReference>
<dbReference type="RefSeq" id="WP_108903717.1">
    <property type="nucleotide sequence ID" value="NZ_CP029187.1"/>
</dbReference>
<feature type="domain" description="Response regulatory" evidence="11">
    <location>
        <begin position="581"/>
        <end position="695"/>
    </location>
</feature>
<dbReference type="Pfam" id="PF00072">
    <property type="entry name" value="Response_reg"/>
    <property type="match status" value="1"/>
</dbReference>
<dbReference type="SUPFAM" id="SSF52172">
    <property type="entry name" value="CheY-like"/>
    <property type="match status" value="1"/>
</dbReference>
<proteinExistence type="predicted"/>
<evidence type="ECO:0000256" key="6">
    <source>
        <dbReference type="ARBA" id="ARBA00023012"/>
    </source>
</evidence>
<gene>
    <name evidence="12" type="ORF">HYN49_08505</name>
</gene>
<keyword evidence="9" id="KW-0472">Membrane</keyword>
<keyword evidence="5" id="KW-0418">Kinase</keyword>
<dbReference type="SMART" id="SM00388">
    <property type="entry name" value="HisKA"/>
    <property type="match status" value="1"/>
</dbReference>
<evidence type="ECO:0000256" key="1">
    <source>
        <dbReference type="ARBA" id="ARBA00000085"/>
    </source>
</evidence>
<feature type="transmembrane region" description="Helical" evidence="9">
    <location>
        <begin position="248"/>
        <end position="266"/>
    </location>
</feature>
<dbReference type="GO" id="GO:0000155">
    <property type="term" value="F:phosphorelay sensor kinase activity"/>
    <property type="evidence" value="ECO:0007669"/>
    <property type="project" value="InterPro"/>
</dbReference>
<dbReference type="Pfam" id="PF00512">
    <property type="entry name" value="HisKA"/>
    <property type="match status" value="1"/>
</dbReference>
<evidence type="ECO:0000259" key="10">
    <source>
        <dbReference type="PROSITE" id="PS50109"/>
    </source>
</evidence>
<keyword evidence="13" id="KW-1185">Reference proteome</keyword>
<dbReference type="InterPro" id="IPR003594">
    <property type="entry name" value="HATPase_dom"/>
</dbReference>
<evidence type="ECO:0000256" key="8">
    <source>
        <dbReference type="SAM" id="Coils"/>
    </source>
</evidence>
<evidence type="ECO:0000313" key="13">
    <source>
        <dbReference type="Proteomes" id="UP000244937"/>
    </source>
</evidence>
<keyword evidence="8" id="KW-0175">Coiled coil</keyword>
<sequence>MLKKLNRITIYKKILWLTLLSAIFFLALFAAIYYYTVQQEKDVYKVSRAQFDNEVNSLMELDAQTNISNIIDMVYWDEFVSYLKTEDKYWFDQNVNSSLDTYKADYLGIYDVNRKFVSKSSTQSITTLDFIPKAAFDVIDSKRLVEFYIRIPEGFVQVFGSGVHATADIYEKKTKPLGYFFIVKLMNGAYFESLEKLNNSNIGFYNSFPDPENNIYVVRNLKDYNGKTITKLLFKRTFDVSFHTTKNILILLIITYLCSIVIYLYYSRQWVYKPLSLITSILEKGNVNDMESLKHIPGEFRHIGNLFEERDKQKKQLEVAKAKAEESDRLKSSFLTNISHEIRTPMNAVIGFSGILQNNNLSEQERAEYSRILHSSGINLVSIIDDLIEMSRIDTNQVIPNYTAVDIDLCLKVLYESIKITLPAEKELDFHIAWPDQRAAGKIVTDEIKLRQILTNLVTNAIKYTERGFVSITYQINELSSEVLFSVRDSGIGIDPKEHGKIFERFFRIDNDFSVKAGGLGLGLAISKAYVNMLGGEISIESIDNAGAEFRFTIPLHYAVNEDSKSIPTTDVENESNEVLTILVAEDNNINFLLLQKMLHKHNHVILRACNGREAVDICEKDKSIDLVLMDIKMPVMDGYEAFELIRKMNPLLPVIAQTAYVGAEGSMIEQKGFTAYISKPIDKDKLLLLVNSAIYRKKTAADA</sequence>
<dbReference type="KEGG" id="fpal:HYN49_08505"/>
<keyword evidence="9" id="KW-1133">Transmembrane helix</keyword>
<dbReference type="EMBL" id="CP029187">
    <property type="protein sequence ID" value="AWI25937.1"/>
    <property type="molecule type" value="Genomic_DNA"/>
</dbReference>
<protein>
    <recommendedName>
        <fullName evidence="2">histidine kinase</fullName>
        <ecNumber evidence="2">2.7.13.3</ecNumber>
    </recommendedName>
</protein>
<comment type="catalytic activity">
    <reaction evidence="1">
        <text>ATP + protein L-histidine = ADP + protein N-phospho-L-histidine.</text>
        <dbReference type="EC" id="2.7.13.3"/>
    </reaction>
</comment>
<dbReference type="CDD" id="cd17546">
    <property type="entry name" value="REC_hyHK_CKI1_RcsC-like"/>
    <property type="match status" value="1"/>
</dbReference>